<dbReference type="EMBL" id="OZ034817">
    <property type="protein sequence ID" value="CAL1385639.1"/>
    <property type="molecule type" value="Genomic_DNA"/>
</dbReference>
<sequence>MAVNEDPAEGSIPSIILESLVSSQNGDSLSTEDIAWADSCLVKDPDISAGDWSSIKDALLEVLSLVPESLDSLSGDMDGCVGGTDDFQMLPPDQAVVIEQPSLRSDDNYHVTVGDEPNLNVDAMLSKEEMDVLYSLQFLSQDPETFNGDWNSMRDAVERILSLRPKEIGSTVTLHDVEDAKSSAGADRDFD</sequence>
<dbReference type="Proteomes" id="UP001497516">
    <property type="component" value="Chromosome 4"/>
</dbReference>
<accession>A0AAV2EI75</accession>
<evidence type="ECO:0000313" key="2">
    <source>
        <dbReference type="Proteomes" id="UP001497516"/>
    </source>
</evidence>
<keyword evidence="2" id="KW-1185">Reference proteome</keyword>
<gene>
    <name evidence="1" type="ORF">LTRI10_LOCUS26760</name>
</gene>
<organism evidence="1 2">
    <name type="scientific">Linum trigynum</name>
    <dbReference type="NCBI Taxonomy" id="586398"/>
    <lineage>
        <taxon>Eukaryota</taxon>
        <taxon>Viridiplantae</taxon>
        <taxon>Streptophyta</taxon>
        <taxon>Embryophyta</taxon>
        <taxon>Tracheophyta</taxon>
        <taxon>Spermatophyta</taxon>
        <taxon>Magnoliopsida</taxon>
        <taxon>eudicotyledons</taxon>
        <taxon>Gunneridae</taxon>
        <taxon>Pentapetalae</taxon>
        <taxon>rosids</taxon>
        <taxon>fabids</taxon>
        <taxon>Malpighiales</taxon>
        <taxon>Linaceae</taxon>
        <taxon>Linum</taxon>
    </lineage>
</organism>
<protein>
    <submittedName>
        <fullName evidence="1">Uncharacterized protein</fullName>
    </submittedName>
</protein>
<evidence type="ECO:0000313" key="1">
    <source>
        <dbReference type="EMBL" id="CAL1385639.1"/>
    </source>
</evidence>
<proteinExistence type="predicted"/>
<name>A0AAV2EI75_9ROSI</name>
<reference evidence="1 2" key="1">
    <citation type="submission" date="2024-04" db="EMBL/GenBank/DDBJ databases">
        <authorList>
            <person name="Fracassetti M."/>
        </authorList>
    </citation>
    <scope>NUCLEOTIDE SEQUENCE [LARGE SCALE GENOMIC DNA]</scope>
</reference>
<dbReference type="PANTHER" id="PTHR36388:SF1">
    <property type="entry name" value="OS02G0469000 PROTEIN"/>
    <property type="match status" value="1"/>
</dbReference>
<dbReference type="AlphaFoldDB" id="A0AAV2EI75"/>
<dbReference type="PANTHER" id="PTHR36388">
    <property type="entry name" value="OS02G0469000 PROTEIN"/>
    <property type="match status" value="1"/>
</dbReference>